<accession>A0A1H7YNI8</accession>
<dbReference type="InterPro" id="IPR019020">
    <property type="entry name" value="Cyt-c552/DMSO_Rdtase_haem-bd"/>
</dbReference>
<dbReference type="InterPro" id="IPR011577">
    <property type="entry name" value="Cyt_b561_bac/Ni-Hgenase"/>
</dbReference>
<evidence type="ECO:0000256" key="12">
    <source>
        <dbReference type="SAM" id="Phobius"/>
    </source>
</evidence>
<dbReference type="InterPro" id="IPR016174">
    <property type="entry name" value="Di-haem_cyt_TM"/>
</dbReference>
<feature type="region of interest" description="Disordered" evidence="11">
    <location>
        <begin position="1"/>
        <end position="34"/>
    </location>
</feature>
<dbReference type="Proteomes" id="UP000199664">
    <property type="component" value="Unassembled WGS sequence"/>
</dbReference>
<feature type="transmembrane region" description="Helical" evidence="12">
    <location>
        <begin position="44"/>
        <end position="66"/>
    </location>
</feature>
<evidence type="ECO:0000256" key="8">
    <source>
        <dbReference type="ARBA" id="ARBA00022989"/>
    </source>
</evidence>
<dbReference type="CDD" id="cd09625">
    <property type="entry name" value="DOMON_like_cytochrome"/>
    <property type="match status" value="1"/>
</dbReference>
<organism evidence="14 15">
    <name type="scientific">Bosea lupini</name>
    <dbReference type="NCBI Taxonomy" id="1036779"/>
    <lineage>
        <taxon>Bacteria</taxon>
        <taxon>Pseudomonadati</taxon>
        <taxon>Pseudomonadota</taxon>
        <taxon>Alphaproteobacteria</taxon>
        <taxon>Hyphomicrobiales</taxon>
        <taxon>Boseaceae</taxon>
        <taxon>Bosea</taxon>
    </lineage>
</organism>
<dbReference type="GO" id="GO:0020037">
    <property type="term" value="F:heme binding"/>
    <property type="evidence" value="ECO:0007669"/>
    <property type="project" value="InterPro"/>
</dbReference>
<keyword evidence="5 12" id="KW-0812">Transmembrane</keyword>
<sequence>MNEPIGGNATFGSTPVVVTDPVRPPVPRQENVSSSLPSSDVGTLVLHWISVIAVVTSLVTGIRISADALDAVVSKWMEPILPQGEIWSVHIWAGLALFATSTAYLIFMATSGLSARISARRLSPLRMRAPAKLRWLSVNVLLHWLLYGLVVALTITGVLLYLGFGGWVVTVHLAAAFGTLAYTLAHIIAHFGYGGWRQWLRIFRPARLAPSVGQRSRYPLLIASFVAVPTAVAIAALDYESRDELLVQTTTDIPTLDGTTDDVAWRSARPVRVRTSQGANLGGTGESTVEIRAVRDANKIYFAFKWQDPTRSLARLPMIKREDGWRLVGHDGDRADVVDFYEDKLAVIFSASDAFAGGGATHLGPKPLPDRPSSLNERGLHYTTDGSYIDMWQWKASRGGLIGYMDDQYIGPPREATADEAAKRARYQGGYWNDPGRTFYSYNFGFEGPGGYKGPVSPKRLPKNAEAAARAIGTFDPTNADLSQDEGSIWWLTEAESVPYTIEADARFPVGSIMPGVLIQGDYEGDRGDIRAGARWKDGYWTVEASRNLSTASRYDADFTGKSPLYMWVSVFDHNQTRHTRHVRPVEVRLR</sequence>
<dbReference type="OrthoDB" id="5337932at2"/>
<keyword evidence="7" id="KW-0249">Electron transport</keyword>
<dbReference type="SUPFAM" id="SSF81342">
    <property type="entry name" value="Transmembrane di-heme cytochromes"/>
    <property type="match status" value="1"/>
</dbReference>
<dbReference type="GO" id="GO:0009055">
    <property type="term" value="F:electron transfer activity"/>
    <property type="evidence" value="ECO:0007669"/>
    <property type="project" value="InterPro"/>
</dbReference>
<evidence type="ECO:0000313" key="14">
    <source>
        <dbReference type="EMBL" id="SEM47414.1"/>
    </source>
</evidence>
<keyword evidence="3" id="KW-1003">Cell membrane</keyword>
<feature type="transmembrane region" description="Helical" evidence="12">
    <location>
        <begin position="217"/>
        <end position="237"/>
    </location>
</feature>
<dbReference type="Pfam" id="PF01292">
    <property type="entry name" value="Ni_hydr_CYTB"/>
    <property type="match status" value="1"/>
</dbReference>
<keyword evidence="9" id="KW-0408">Iron</keyword>
<evidence type="ECO:0000259" key="13">
    <source>
        <dbReference type="SMART" id="SM00887"/>
    </source>
</evidence>
<gene>
    <name evidence="14" type="ORF">SAMN04515666_11240</name>
</gene>
<evidence type="ECO:0000256" key="2">
    <source>
        <dbReference type="ARBA" id="ARBA00022448"/>
    </source>
</evidence>
<evidence type="ECO:0000256" key="3">
    <source>
        <dbReference type="ARBA" id="ARBA00022475"/>
    </source>
</evidence>
<reference evidence="15" key="1">
    <citation type="submission" date="2016-10" db="EMBL/GenBank/DDBJ databases">
        <authorList>
            <person name="Varghese N."/>
            <person name="Submissions S."/>
        </authorList>
    </citation>
    <scope>NUCLEOTIDE SEQUENCE [LARGE SCALE GENOMIC DNA]</scope>
    <source>
        <strain evidence="15">LMG 26383,CCUG 61248,R- 45681</strain>
    </source>
</reference>
<proteinExistence type="predicted"/>
<dbReference type="SUPFAM" id="SSF49344">
    <property type="entry name" value="CBD9-like"/>
    <property type="match status" value="1"/>
</dbReference>
<name>A0A1H7YNI8_9HYPH</name>
<feature type="domain" description="Cytochrome c-552/DMSO reductase-like haem-binding" evidence="13">
    <location>
        <begin position="262"/>
        <end position="584"/>
    </location>
</feature>
<evidence type="ECO:0000256" key="4">
    <source>
        <dbReference type="ARBA" id="ARBA00022617"/>
    </source>
</evidence>
<evidence type="ECO:0000256" key="5">
    <source>
        <dbReference type="ARBA" id="ARBA00022692"/>
    </source>
</evidence>
<comment type="subcellular location">
    <subcellularLocation>
        <location evidence="1">Cell membrane</location>
        <topology evidence="1">Multi-pass membrane protein</topology>
    </subcellularLocation>
</comment>
<keyword evidence="8 12" id="KW-1133">Transmembrane helix</keyword>
<evidence type="ECO:0000256" key="7">
    <source>
        <dbReference type="ARBA" id="ARBA00022982"/>
    </source>
</evidence>
<keyword evidence="4" id="KW-0349">Heme</keyword>
<keyword evidence="6" id="KW-0479">Metal-binding</keyword>
<evidence type="ECO:0000256" key="6">
    <source>
        <dbReference type="ARBA" id="ARBA00022723"/>
    </source>
</evidence>
<keyword evidence="2" id="KW-0813">Transport</keyword>
<dbReference type="AlphaFoldDB" id="A0A1H7YNI8"/>
<dbReference type="GO" id="GO:0022904">
    <property type="term" value="P:respiratory electron transport chain"/>
    <property type="evidence" value="ECO:0007669"/>
    <property type="project" value="InterPro"/>
</dbReference>
<evidence type="ECO:0000256" key="9">
    <source>
        <dbReference type="ARBA" id="ARBA00023004"/>
    </source>
</evidence>
<dbReference type="Pfam" id="PF09459">
    <property type="entry name" value="EB_dh"/>
    <property type="match status" value="1"/>
</dbReference>
<dbReference type="SMART" id="SM00887">
    <property type="entry name" value="EB_dh"/>
    <property type="match status" value="1"/>
</dbReference>
<feature type="transmembrane region" description="Helical" evidence="12">
    <location>
        <begin position="86"/>
        <end position="115"/>
    </location>
</feature>
<feature type="transmembrane region" description="Helical" evidence="12">
    <location>
        <begin position="174"/>
        <end position="196"/>
    </location>
</feature>
<dbReference type="GO" id="GO:0046872">
    <property type="term" value="F:metal ion binding"/>
    <property type="evidence" value="ECO:0007669"/>
    <property type="project" value="UniProtKB-KW"/>
</dbReference>
<feature type="transmembrane region" description="Helical" evidence="12">
    <location>
        <begin position="136"/>
        <end position="162"/>
    </location>
</feature>
<dbReference type="GO" id="GO:0005886">
    <property type="term" value="C:plasma membrane"/>
    <property type="evidence" value="ECO:0007669"/>
    <property type="project" value="UniProtKB-SubCell"/>
</dbReference>
<dbReference type="Gene3D" id="2.60.40.1190">
    <property type="match status" value="1"/>
</dbReference>
<evidence type="ECO:0000256" key="11">
    <source>
        <dbReference type="SAM" id="MobiDB-lite"/>
    </source>
</evidence>
<dbReference type="EMBL" id="FOAN01000012">
    <property type="protein sequence ID" value="SEM47414.1"/>
    <property type="molecule type" value="Genomic_DNA"/>
</dbReference>
<keyword evidence="15" id="KW-1185">Reference proteome</keyword>
<evidence type="ECO:0000256" key="1">
    <source>
        <dbReference type="ARBA" id="ARBA00004651"/>
    </source>
</evidence>
<evidence type="ECO:0000313" key="15">
    <source>
        <dbReference type="Proteomes" id="UP000199664"/>
    </source>
</evidence>
<protein>
    <submittedName>
        <fullName evidence="14">Cytochrome b subunit of formate dehydrogenase</fullName>
    </submittedName>
</protein>
<evidence type="ECO:0000256" key="10">
    <source>
        <dbReference type="ARBA" id="ARBA00023136"/>
    </source>
</evidence>
<dbReference type="Gene3D" id="1.20.950.20">
    <property type="entry name" value="Transmembrane di-heme cytochromes, Chain C"/>
    <property type="match status" value="1"/>
</dbReference>
<dbReference type="STRING" id="1036779.SAMN04515666_11240"/>
<keyword evidence="10 12" id="KW-0472">Membrane</keyword>